<evidence type="ECO:0000313" key="1">
    <source>
        <dbReference type="EMBL" id="ERJ65254.1"/>
    </source>
</evidence>
<dbReference type="HOGENOM" id="CLU_3102118_0_0_10"/>
<organism evidence="1 2">
    <name type="scientific">Porphyromonas gingivalis F0570</name>
    <dbReference type="NCBI Taxonomy" id="1227271"/>
    <lineage>
        <taxon>Bacteria</taxon>
        <taxon>Pseudomonadati</taxon>
        <taxon>Bacteroidota</taxon>
        <taxon>Bacteroidia</taxon>
        <taxon>Bacteroidales</taxon>
        <taxon>Porphyromonadaceae</taxon>
        <taxon>Porphyromonas</taxon>
    </lineage>
</organism>
<sequence length="53" mass="6251">MRSKNALIRQYIPKGSSFIDITTKQISIIQNKLNYSQERNSDSERHSRFSSYI</sequence>
<comment type="caution">
    <text evidence="1">The sequence shown here is derived from an EMBL/GenBank/DDBJ whole genome shotgun (WGS) entry which is preliminary data.</text>
</comment>
<proteinExistence type="predicted"/>
<evidence type="ECO:0000313" key="2">
    <source>
        <dbReference type="Proteomes" id="UP000016630"/>
    </source>
</evidence>
<protein>
    <submittedName>
        <fullName evidence="1">Uncharacterized protein</fullName>
    </submittedName>
</protein>
<accession>A0A0E2LQ90</accession>
<gene>
    <name evidence="1" type="ORF">HMPREF1555_01521</name>
</gene>
<dbReference type="Proteomes" id="UP000016630">
    <property type="component" value="Unassembled WGS sequence"/>
</dbReference>
<reference evidence="1 2" key="1">
    <citation type="submission" date="2013-06" db="EMBL/GenBank/DDBJ databases">
        <authorList>
            <person name="Weinstock G."/>
            <person name="Sodergren E."/>
            <person name="Lobos E.A."/>
            <person name="Fulton L."/>
            <person name="Fulton R."/>
            <person name="Courtney L."/>
            <person name="Fronick C."/>
            <person name="O'Laughlin M."/>
            <person name="Godfrey J."/>
            <person name="Wilson R.M."/>
            <person name="Miner T."/>
            <person name="Farmer C."/>
            <person name="Delehaunty K."/>
            <person name="Cordes M."/>
            <person name="Minx P."/>
            <person name="Tomlinson C."/>
            <person name="Chen J."/>
            <person name="Wollam A."/>
            <person name="Pepin K.H."/>
            <person name="Bhonagiri V."/>
            <person name="Zhang X."/>
            <person name="Warren W."/>
            <person name="Mitreva M."/>
            <person name="Mardis E.R."/>
            <person name="Wilson R.K."/>
        </authorList>
    </citation>
    <scope>NUCLEOTIDE SEQUENCE [LARGE SCALE GENOMIC DNA]</scope>
    <source>
        <strain evidence="1 2">F0570</strain>
    </source>
</reference>
<dbReference type="AlphaFoldDB" id="A0A0E2LQ90"/>
<dbReference type="EMBL" id="AWUW01000108">
    <property type="protein sequence ID" value="ERJ65254.1"/>
    <property type="molecule type" value="Genomic_DNA"/>
</dbReference>
<name>A0A0E2LQ90_PORGN</name>